<evidence type="ECO:0000259" key="1">
    <source>
        <dbReference type="Pfam" id="PF13751"/>
    </source>
</evidence>
<dbReference type="eggNOG" id="COG3039">
    <property type="taxonomic scope" value="Bacteria"/>
</dbReference>
<reference evidence="2 3" key="1">
    <citation type="submission" date="2007-09" db="EMBL/GenBank/DDBJ databases">
        <title>Draft genome sequence of Peptostreptococcus micros (ATCC 33270).</title>
        <authorList>
            <person name="Sudarsanam P."/>
            <person name="Ley R."/>
            <person name="Guruge J."/>
            <person name="Turnbaugh P.J."/>
            <person name="Mahowald M."/>
            <person name="Liep D."/>
            <person name="Gordon J."/>
        </authorList>
    </citation>
    <scope>NUCLEOTIDE SEQUENCE [LARGE SCALE GENOMIC DNA]</scope>
    <source>
        <strain evidence="2 3">ATCC 33270</strain>
    </source>
</reference>
<gene>
    <name evidence="2" type="ORF">PEPMIC_00370</name>
</gene>
<evidence type="ECO:0000313" key="3">
    <source>
        <dbReference type="Proteomes" id="UP000003162"/>
    </source>
</evidence>
<name>A8SJQ0_9FIRM</name>
<dbReference type="InterPro" id="IPR025668">
    <property type="entry name" value="Tnp_DDE_dom"/>
</dbReference>
<dbReference type="Pfam" id="PF13751">
    <property type="entry name" value="DDE_Tnp_1_6"/>
    <property type="match status" value="1"/>
</dbReference>
<dbReference type="PANTHER" id="PTHR33408:SF2">
    <property type="entry name" value="TRANSPOSASE DDE DOMAIN-CONTAINING PROTEIN"/>
    <property type="match status" value="1"/>
</dbReference>
<dbReference type="HOGENOM" id="CLU_021293_6_2_9"/>
<reference evidence="2 3" key="2">
    <citation type="submission" date="2007-09" db="EMBL/GenBank/DDBJ databases">
        <authorList>
            <person name="Fulton L."/>
            <person name="Clifton S."/>
            <person name="Fulton B."/>
            <person name="Xu J."/>
            <person name="Minx P."/>
            <person name="Pepin K.H."/>
            <person name="Johnson M."/>
            <person name="Thiruvilangam P."/>
            <person name="Bhonagiri V."/>
            <person name="Nash W.E."/>
            <person name="Mardis E.R."/>
            <person name="Wilson R.K."/>
        </authorList>
    </citation>
    <scope>NUCLEOTIDE SEQUENCE [LARGE SCALE GENOMIC DNA]</scope>
    <source>
        <strain evidence="2 3">ATCC 33270</strain>
    </source>
</reference>
<dbReference type="Proteomes" id="UP000003162">
    <property type="component" value="Unassembled WGS sequence"/>
</dbReference>
<dbReference type="PANTHER" id="PTHR33408">
    <property type="entry name" value="TRANSPOSASE"/>
    <property type="match status" value="1"/>
</dbReference>
<dbReference type="AlphaFoldDB" id="A8SJQ0"/>
<proteinExistence type="predicted"/>
<comment type="caution">
    <text evidence="2">The sequence shown here is derived from an EMBL/GenBank/DDBJ whole genome shotgun (WGS) entry which is preliminary data.</text>
</comment>
<feature type="domain" description="Transposase DDE" evidence="1">
    <location>
        <begin position="51"/>
        <end position="170"/>
    </location>
</feature>
<dbReference type="EMBL" id="ABEE02000015">
    <property type="protein sequence ID" value="EDP24521.1"/>
    <property type="molecule type" value="Genomic_DNA"/>
</dbReference>
<protein>
    <submittedName>
        <fullName evidence="2">Putative transposase, IS4 family</fullName>
    </submittedName>
</protein>
<sequence length="204" mass="25049">MDAGYKTPAIVKMLIDDKIQLVLPYTSPKGKRKERFYPKDYVYDKYYDCYICPENEILKYSTTTREGYREYKSNRKKCRKCKNLEKCTESRNKQKVITRHIWKKYLEECEEYRYTKRGKEEYKRRKETIERTFKTVKEYHGFRYTNEKGKAKMQIKALLTFACLNMKKLANMMSRLGRKRPNFLIFKEFYKKFKILTNFQMIFN</sequence>
<accession>A8SJQ0</accession>
<organism evidence="2 3">
    <name type="scientific">Parvimonas micra ATCC 33270</name>
    <dbReference type="NCBI Taxonomy" id="411465"/>
    <lineage>
        <taxon>Bacteria</taxon>
        <taxon>Bacillati</taxon>
        <taxon>Bacillota</taxon>
        <taxon>Tissierellia</taxon>
        <taxon>Tissierellales</taxon>
        <taxon>Peptoniphilaceae</taxon>
        <taxon>Parvimonas</taxon>
    </lineage>
</organism>
<evidence type="ECO:0000313" key="2">
    <source>
        <dbReference type="EMBL" id="EDP24521.1"/>
    </source>
</evidence>